<name>A0A917MYX2_9BACT</name>
<comment type="caution">
    <text evidence="2">The sequence shown here is derived from an EMBL/GenBank/DDBJ whole genome shotgun (WGS) entry which is preliminary data.</text>
</comment>
<dbReference type="RefSeq" id="WP_188958107.1">
    <property type="nucleotide sequence ID" value="NZ_BMIB01000006.1"/>
</dbReference>
<dbReference type="InterPro" id="IPR025970">
    <property type="entry name" value="SusE"/>
</dbReference>
<protein>
    <recommendedName>
        <fullName evidence="1">SusE outer membrane protein domain-containing protein</fullName>
    </recommendedName>
</protein>
<reference evidence="2" key="1">
    <citation type="journal article" date="2014" name="Int. J. Syst. Evol. Microbiol.">
        <title>Complete genome sequence of Corynebacterium casei LMG S-19264T (=DSM 44701T), isolated from a smear-ripened cheese.</title>
        <authorList>
            <consortium name="US DOE Joint Genome Institute (JGI-PGF)"/>
            <person name="Walter F."/>
            <person name="Albersmeier A."/>
            <person name="Kalinowski J."/>
            <person name="Ruckert C."/>
        </authorList>
    </citation>
    <scope>NUCLEOTIDE SEQUENCE</scope>
    <source>
        <strain evidence="2">CGMCC 1.15290</strain>
    </source>
</reference>
<feature type="domain" description="SusE outer membrane protein" evidence="1">
    <location>
        <begin position="23"/>
        <end position="130"/>
    </location>
</feature>
<organism evidence="2 3">
    <name type="scientific">Filimonas zeae</name>
    <dbReference type="NCBI Taxonomy" id="1737353"/>
    <lineage>
        <taxon>Bacteria</taxon>
        <taxon>Pseudomonadati</taxon>
        <taxon>Bacteroidota</taxon>
        <taxon>Chitinophagia</taxon>
        <taxon>Chitinophagales</taxon>
        <taxon>Chitinophagaceae</taxon>
        <taxon>Filimonas</taxon>
    </lineage>
</organism>
<proteinExistence type="predicted"/>
<reference evidence="2" key="2">
    <citation type="submission" date="2020-09" db="EMBL/GenBank/DDBJ databases">
        <authorList>
            <person name="Sun Q."/>
            <person name="Zhou Y."/>
        </authorList>
    </citation>
    <scope>NUCLEOTIDE SEQUENCE</scope>
    <source>
        <strain evidence="2">CGMCC 1.15290</strain>
    </source>
</reference>
<dbReference type="EMBL" id="BMIB01000006">
    <property type="protein sequence ID" value="GGH80700.1"/>
    <property type="molecule type" value="Genomic_DNA"/>
</dbReference>
<evidence type="ECO:0000259" key="1">
    <source>
        <dbReference type="Pfam" id="PF14292"/>
    </source>
</evidence>
<sequence>MKKWFNIFLLSGVAALLITSCKKDEVKTVLIPQNAPKLTASATTMVLDSLKRATSVVSFNWNKVSFGFPAVLTYSLEFSLGSDNFSSSGLVEVGVDATTASFTHGGLDTVLYQTVGLEANVASAVKVRVKAEVRTDKNGTSTVAPVYSDTVNMTVTPYQFVIVYPVVYVPGAYQGWNPETANKLASVRSDNNYEGYINYTAGNLAFKITPAASWDVAYGSGGGDALSKTGGDLTVPSAGYYRLEANITGLKWSATKTDWGIIGSATPGGTATDTKMTYNSATQTWSVTANLTAGGLKFRANSDATAKNNLGITKGKLTGGGNDITVAAAGNYTITLDLSKGAGNYAYILKKN</sequence>
<dbReference type="Proteomes" id="UP000627292">
    <property type="component" value="Unassembled WGS sequence"/>
</dbReference>
<accession>A0A917MYX2</accession>
<dbReference type="Pfam" id="PF14292">
    <property type="entry name" value="SusE"/>
    <property type="match status" value="1"/>
</dbReference>
<dbReference type="Gene3D" id="2.60.40.3620">
    <property type="match status" value="2"/>
</dbReference>
<keyword evidence="3" id="KW-1185">Reference proteome</keyword>
<dbReference type="AlphaFoldDB" id="A0A917MYX2"/>
<evidence type="ECO:0000313" key="2">
    <source>
        <dbReference type="EMBL" id="GGH80700.1"/>
    </source>
</evidence>
<dbReference type="PROSITE" id="PS51257">
    <property type="entry name" value="PROKAR_LIPOPROTEIN"/>
    <property type="match status" value="1"/>
</dbReference>
<evidence type="ECO:0000313" key="3">
    <source>
        <dbReference type="Proteomes" id="UP000627292"/>
    </source>
</evidence>
<dbReference type="CDD" id="cd12967">
    <property type="entry name" value="CBM_SusE-F_like_u1"/>
    <property type="match status" value="1"/>
</dbReference>
<gene>
    <name evidence="2" type="ORF">GCM10011379_51960</name>
</gene>